<sequence length="82" mass="9400">ICLAFTWLELALTLKVTDLARFELAWSHLVRMEKIQTLICYRDASFPTHHNVTGINFYLRNEDGARIISAKSRLLITMASCS</sequence>
<organism evidence="2 3">
    <name type="scientific">Trifolium medium</name>
    <dbReference type="NCBI Taxonomy" id="97028"/>
    <lineage>
        <taxon>Eukaryota</taxon>
        <taxon>Viridiplantae</taxon>
        <taxon>Streptophyta</taxon>
        <taxon>Embryophyta</taxon>
        <taxon>Tracheophyta</taxon>
        <taxon>Spermatophyta</taxon>
        <taxon>Magnoliopsida</taxon>
        <taxon>eudicotyledons</taxon>
        <taxon>Gunneridae</taxon>
        <taxon>Pentapetalae</taxon>
        <taxon>rosids</taxon>
        <taxon>fabids</taxon>
        <taxon>Fabales</taxon>
        <taxon>Fabaceae</taxon>
        <taxon>Papilionoideae</taxon>
        <taxon>50 kb inversion clade</taxon>
        <taxon>NPAAA clade</taxon>
        <taxon>Hologalegina</taxon>
        <taxon>IRL clade</taxon>
        <taxon>Trifolieae</taxon>
        <taxon>Trifolium</taxon>
    </lineage>
</organism>
<evidence type="ECO:0000256" key="1">
    <source>
        <dbReference type="SAM" id="SignalP"/>
    </source>
</evidence>
<name>A0A392QKX8_9FABA</name>
<comment type="caution">
    <text evidence="2">The sequence shown here is derived from an EMBL/GenBank/DDBJ whole genome shotgun (WGS) entry which is preliminary data.</text>
</comment>
<feature type="chain" id="PRO_5017252421" evidence="1">
    <location>
        <begin position="20"/>
        <end position="82"/>
    </location>
</feature>
<dbReference type="Proteomes" id="UP000265520">
    <property type="component" value="Unassembled WGS sequence"/>
</dbReference>
<feature type="signal peptide" evidence="1">
    <location>
        <begin position="1"/>
        <end position="19"/>
    </location>
</feature>
<protein>
    <submittedName>
        <fullName evidence="2">Uncharacterized protein</fullName>
    </submittedName>
</protein>
<evidence type="ECO:0000313" key="3">
    <source>
        <dbReference type="Proteomes" id="UP000265520"/>
    </source>
</evidence>
<evidence type="ECO:0000313" key="2">
    <source>
        <dbReference type="EMBL" id="MCI23955.1"/>
    </source>
</evidence>
<keyword evidence="3" id="KW-1185">Reference proteome</keyword>
<keyword evidence="1" id="KW-0732">Signal</keyword>
<proteinExistence type="predicted"/>
<feature type="non-terminal residue" evidence="2">
    <location>
        <position position="1"/>
    </location>
</feature>
<reference evidence="2 3" key="1">
    <citation type="journal article" date="2018" name="Front. Plant Sci.">
        <title>Red Clover (Trifolium pratense) and Zigzag Clover (T. medium) - A Picture of Genomic Similarities and Differences.</title>
        <authorList>
            <person name="Dluhosova J."/>
            <person name="Istvanek J."/>
            <person name="Nedelnik J."/>
            <person name="Repkova J."/>
        </authorList>
    </citation>
    <scope>NUCLEOTIDE SEQUENCE [LARGE SCALE GENOMIC DNA]</scope>
    <source>
        <strain evidence="3">cv. 10/8</strain>
        <tissue evidence="2">Leaf</tissue>
    </source>
</reference>
<accession>A0A392QKX8</accession>
<dbReference type="AlphaFoldDB" id="A0A392QKX8"/>
<dbReference type="EMBL" id="LXQA010138789">
    <property type="protein sequence ID" value="MCI23955.1"/>
    <property type="molecule type" value="Genomic_DNA"/>
</dbReference>